<organism evidence="1 2">
    <name type="scientific">Actinomadura napierensis</name>
    <dbReference type="NCBI Taxonomy" id="267854"/>
    <lineage>
        <taxon>Bacteria</taxon>
        <taxon>Bacillati</taxon>
        <taxon>Actinomycetota</taxon>
        <taxon>Actinomycetes</taxon>
        <taxon>Streptosporangiales</taxon>
        <taxon>Thermomonosporaceae</taxon>
        <taxon>Actinomadura</taxon>
    </lineage>
</organism>
<keyword evidence="2" id="KW-1185">Reference proteome</keyword>
<accession>A0ABP5JZ59</accession>
<dbReference type="Proteomes" id="UP001501020">
    <property type="component" value="Unassembled WGS sequence"/>
</dbReference>
<proteinExistence type="predicted"/>
<evidence type="ECO:0000313" key="1">
    <source>
        <dbReference type="EMBL" id="GAA2124148.1"/>
    </source>
</evidence>
<name>A0ABP5JZ59_9ACTN</name>
<sequence>MFGLRSGLVLIDEPVSAETTPAGHPSQITGARGCFRVRRVLEQWQEPGAARFYRLQIATPDGLAIAEVVGPPTDAAGPWTLRRIWP</sequence>
<comment type="caution">
    <text evidence="1">The sequence shown here is derived from an EMBL/GenBank/DDBJ whole genome shotgun (WGS) entry which is preliminary data.</text>
</comment>
<protein>
    <submittedName>
        <fullName evidence="1">Uncharacterized protein</fullName>
    </submittedName>
</protein>
<evidence type="ECO:0000313" key="2">
    <source>
        <dbReference type="Proteomes" id="UP001501020"/>
    </source>
</evidence>
<reference evidence="2" key="1">
    <citation type="journal article" date="2019" name="Int. J. Syst. Evol. Microbiol.">
        <title>The Global Catalogue of Microorganisms (GCM) 10K type strain sequencing project: providing services to taxonomists for standard genome sequencing and annotation.</title>
        <authorList>
            <consortium name="The Broad Institute Genomics Platform"/>
            <consortium name="The Broad Institute Genome Sequencing Center for Infectious Disease"/>
            <person name="Wu L."/>
            <person name="Ma J."/>
        </authorList>
    </citation>
    <scope>NUCLEOTIDE SEQUENCE [LARGE SCALE GENOMIC DNA]</scope>
    <source>
        <strain evidence="2">JCM 13850</strain>
    </source>
</reference>
<gene>
    <name evidence="1" type="ORF">GCM10009727_11320</name>
</gene>
<dbReference type="EMBL" id="BAAAMR010000006">
    <property type="protein sequence ID" value="GAA2124148.1"/>
    <property type="molecule type" value="Genomic_DNA"/>
</dbReference>